<evidence type="ECO:0000313" key="1">
    <source>
        <dbReference type="EMBL" id="GFC98340.1"/>
    </source>
</evidence>
<accession>A0A699SL80</accession>
<proteinExistence type="predicted"/>
<protein>
    <submittedName>
        <fullName evidence="1">Uncharacterized protein</fullName>
    </submittedName>
</protein>
<comment type="caution">
    <text evidence="1">The sequence shown here is derived from an EMBL/GenBank/DDBJ whole genome shotgun (WGS) entry which is preliminary data.</text>
</comment>
<gene>
    <name evidence="1" type="ORF">Tci_870310</name>
</gene>
<organism evidence="1">
    <name type="scientific">Tanacetum cinerariifolium</name>
    <name type="common">Dalmatian daisy</name>
    <name type="synonym">Chrysanthemum cinerariifolium</name>
    <dbReference type="NCBI Taxonomy" id="118510"/>
    <lineage>
        <taxon>Eukaryota</taxon>
        <taxon>Viridiplantae</taxon>
        <taxon>Streptophyta</taxon>
        <taxon>Embryophyta</taxon>
        <taxon>Tracheophyta</taxon>
        <taxon>Spermatophyta</taxon>
        <taxon>Magnoliopsida</taxon>
        <taxon>eudicotyledons</taxon>
        <taxon>Gunneridae</taxon>
        <taxon>Pentapetalae</taxon>
        <taxon>asterids</taxon>
        <taxon>campanulids</taxon>
        <taxon>Asterales</taxon>
        <taxon>Asteraceae</taxon>
        <taxon>Asteroideae</taxon>
        <taxon>Anthemideae</taxon>
        <taxon>Anthemidinae</taxon>
        <taxon>Tanacetum</taxon>
    </lineage>
</organism>
<sequence length="91" mass="9620">MDQAGFGVADLSSSSGFHQSCCKFTLGIWAFPMSSSLDECTCSSGAISSSIYRYSRIDETDGLSLVSVVVQDVYSAEAAVFKELGAVEPCD</sequence>
<name>A0A699SL80_TANCI</name>
<dbReference type="AlphaFoldDB" id="A0A699SL80"/>
<reference evidence="1" key="1">
    <citation type="journal article" date="2019" name="Sci. Rep.">
        <title>Draft genome of Tanacetum cinerariifolium, the natural source of mosquito coil.</title>
        <authorList>
            <person name="Yamashiro T."/>
            <person name="Shiraishi A."/>
            <person name="Satake H."/>
            <person name="Nakayama K."/>
        </authorList>
    </citation>
    <scope>NUCLEOTIDE SEQUENCE</scope>
</reference>
<dbReference type="EMBL" id="BKCJ011171607">
    <property type="protein sequence ID" value="GFC98340.1"/>
    <property type="molecule type" value="Genomic_DNA"/>
</dbReference>